<keyword evidence="3" id="KW-1185">Reference proteome</keyword>
<name>A0A3L7AN18_9HYPH</name>
<evidence type="ECO:0000259" key="1">
    <source>
        <dbReference type="SMART" id="SM00421"/>
    </source>
</evidence>
<dbReference type="InterPro" id="IPR013656">
    <property type="entry name" value="PAS_4"/>
</dbReference>
<gene>
    <name evidence="2" type="ORF">D9R14_02345</name>
</gene>
<accession>A0A3L7AN18</accession>
<dbReference type="InterPro" id="IPR036388">
    <property type="entry name" value="WH-like_DNA-bd_sf"/>
</dbReference>
<sequence>MSDLDEYSRLLNDVYEYSVDPGQWGILLEGVTRFVDGRVGQLAVYSLKQQRKPTWRVWGYDHLAYRTFLYRHATEDPRLSYILSNPGRVICGEDGVDADQFRASALFREVVEPMDIEHSLVSYFAQEADVMATICAMRGRAKGPFGGPEKQKLGLVVPHLRRAFEYYAILDEAKAKVDDIGAALDIVDAGIFLADADLRIAHVNRAGEAMLKGGEIAIRSGKLVLRDARATRQLGQSVAQALAARRGEADLPHADHLEVARADPDEAPYRVSLHPLPQVQGKVNLTLRSQIAVVVRAPGRGAADAARRLATTFSLTPAEAALAAALAVGASLADFAEQRGVAMSTVRSQLKALYEKTDTRRQGELVARLRESLDLTLA</sequence>
<protein>
    <submittedName>
        <fullName evidence="2">Helix-turn-helix transcriptional regulator</fullName>
    </submittedName>
</protein>
<dbReference type="EMBL" id="RCTF01000001">
    <property type="protein sequence ID" value="RLP81849.1"/>
    <property type="molecule type" value="Genomic_DNA"/>
</dbReference>
<dbReference type="AlphaFoldDB" id="A0A3L7AN18"/>
<dbReference type="OrthoDB" id="7444822at2"/>
<evidence type="ECO:0000313" key="2">
    <source>
        <dbReference type="EMBL" id="RLP81849.1"/>
    </source>
</evidence>
<dbReference type="InterPro" id="IPR000792">
    <property type="entry name" value="Tscrpt_reg_LuxR_C"/>
</dbReference>
<dbReference type="Pfam" id="PF08448">
    <property type="entry name" value="PAS_4"/>
    <property type="match status" value="1"/>
</dbReference>
<evidence type="ECO:0000313" key="3">
    <source>
        <dbReference type="Proteomes" id="UP000269692"/>
    </source>
</evidence>
<dbReference type="GO" id="GO:0003677">
    <property type="term" value="F:DNA binding"/>
    <property type="evidence" value="ECO:0007669"/>
    <property type="project" value="InterPro"/>
</dbReference>
<dbReference type="RefSeq" id="WP_121621663.1">
    <property type="nucleotide sequence ID" value="NZ_JACIIW010000004.1"/>
</dbReference>
<dbReference type="InterPro" id="IPR016032">
    <property type="entry name" value="Sig_transdc_resp-reg_C-effctor"/>
</dbReference>
<organism evidence="2 3">
    <name type="scientific">Xanthobacter tagetidis</name>
    <dbReference type="NCBI Taxonomy" id="60216"/>
    <lineage>
        <taxon>Bacteria</taxon>
        <taxon>Pseudomonadati</taxon>
        <taxon>Pseudomonadota</taxon>
        <taxon>Alphaproteobacteria</taxon>
        <taxon>Hyphomicrobiales</taxon>
        <taxon>Xanthobacteraceae</taxon>
        <taxon>Xanthobacter</taxon>
    </lineage>
</organism>
<dbReference type="Gene3D" id="1.10.10.10">
    <property type="entry name" value="Winged helix-like DNA-binding domain superfamily/Winged helix DNA-binding domain"/>
    <property type="match status" value="1"/>
</dbReference>
<comment type="caution">
    <text evidence="2">The sequence shown here is derived from an EMBL/GenBank/DDBJ whole genome shotgun (WGS) entry which is preliminary data.</text>
</comment>
<proteinExistence type="predicted"/>
<dbReference type="SMART" id="SM00421">
    <property type="entry name" value="HTH_LUXR"/>
    <property type="match status" value="1"/>
</dbReference>
<dbReference type="SUPFAM" id="SSF46894">
    <property type="entry name" value="C-terminal effector domain of the bipartite response regulators"/>
    <property type="match status" value="1"/>
</dbReference>
<dbReference type="GO" id="GO:0006355">
    <property type="term" value="P:regulation of DNA-templated transcription"/>
    <property type="evidence" value="ECO:0007669"/>
    <property type="project" value="InterPro"/>
</dbReference>
<dbReference type="Proteomes" id="UP000269692">
    <property type="component" value="Unassembled WGS sequence"/>
</dbReference>
<feature type="domain" description="HTH luxR-type" evidence="1">
    <location>
        <begin position="312"/>
        <end position="369"/>
    </location>
</feature>
<reference evidence="2 3" key="1">
    <citation type="submission" date="2018-10" db="EMBL/GenBank/DDBJ databases">
        <title>Xanthobacter tagetidis genome sequencing and assembly.</title>
        <authorList>
            <person name="Maclea K.S."/>
            <person name="Goen A.E."/>
            <person name="Fatima S.A."/>
        </authorList>
    </citation>
    <scope>NUCLEOTIDE SEQUENCE [LARGE SCALE GENOMIC DNA]</scope>
    <source>
        <strain evidence="2 3">ATCC 700314</strain>
    </source>
</reference>
<dbReference type="Gene3D" id="3.30.450.20">
    <property type="entry name" value="PAS domain"/>
    <property type="match status" value="1"/>
</dbReference>